<dbReference type="Proteomes" id="UP000290849">
    <property type="component" value="Unassembled WGS sequence"/>
</dbReference>
<organism evidence="2 3">
    <name type="scientific">Achromobacter aloeverae</name>
    <dbReference type="NCBI Taxonomy" id="1750518"/>
    <lineage>
        <taxon>Bacteria</taxon>
        <taxon>Pseudomonadati</taxon>
        <taxon>Pseudomonadota</taxon>
        <taxon>Betaproteobacteria</taxon>
        <taxon>Burkholderiales</taxon>
        <taxon>Alcaligenaceae</taxon>
        <taxon>Achromobacter</taxon>
    </lineage>
</organism>
<name>A0A4Q1HDX6_9BURK</name>
<dbReference type="OrthoDB" id="5171643at2"/>
<dbReference type="PANTHER" id="PTHR42928">
    <property type="entry name" value="TRICARBOXYLATE-BINDING PROTEIN"/>
    <property type="match status" value="1"/>
</dbReference>
<dbReference type="AlphaFoldDB" id="A0A4Q1HDX6"/>
<dbReference type="PIRSF" id="PIRSF017082">
    <property type="entry name" value="YflP"/>
    <property type="match status" value="1"/>
</dbReference>
<proteinExistence type="inferred from homology"/>
<dbReference type="Pfam" id="PF03401">
    <property type="entry name" value="TctC"/>
    <property type="match status" value="1"/>
</dbReference>
<dbReference type="Gene3D" id="3.40.190.10">
    <property type="entry name" value="Periplasmic binding protein-like II"/>
    <property type="match status" value="1"/>
</dbReference>
<dbReference type="InterPro" id="IPR042100">
    <property type="entry name" value="Bug_dom1"/>
</dbReference>
<dbReference type="CDD" id="cd07012">
    <property type="entry name" value="PBP2_Bug_TTT"/>
    <property type="match status" value="1"/>
</dbReference>
<dbReference type="InterPro" id="IPR005064">
    <property type="entry name" value="BUG"/>
</dbReference>
<dbReference type="Gene3D" id="3.40.190.150">
    <property type="entry name" value="Bordetella uptake gene, domain 1"/>
    <property type="match status" value="1"/>
</dbReference>
<comment type="caution">
    <text evidence="2">The sequence shown here is derived from an EMBL/GenBank/DDBJ whole genome shotgun (WGS) entry which is preliminary data.</text>
</comment>
<sequence>MAAESAQAEYPDRPITFVVPAVAGGAADVLTRVLTAEMTKRLGQPVIVLNKPGASGAIGLDSIAKAKPDGYTIGMHNLAILVGELTAAKTPYRPEDLIPIAKMFTQPNLLAVNPKLPVHSVADLVTYAKAHPHAVFYGSSGTGTSLHVVTALFAQSTGIQIEHVPYKSAPFGEADLASGQIQMMISNLTSLGPQAKAGRVRALAITGPKRSPMLPDVPTIAEAGVPAAQMETWGGVVGPKGLPDAIVGKLNATINQILEDPEVIRRYDEMGSAATPQTTAQFEALIKSERARWEAVVTEAHITAD</sequence>
<comment type="similarity">
    <text evidence="1">Belongs to the UPF0065 (bug) family.</text>
</comment>
<dbReference type="EMBL" id="PYAL01000010">
    <property type="protein sequence ID" value="RXN83421.1"/>
    <property type="molecule type" value="Genomic_DNA"/>
</dbReference>
<accession>A0A4Q1HDX6</accession>
<gene>
    <name evidence="2" type="ORF">C7R54_28050</name>
</gene>
<keyword evidence="3" id="KW-1185">Reference proteome</keyword>
<evidence type="ECO:0000313" key="3">
    <source>
        <dbReference type="Proteomes" id="UP000290849"/>
    </source>
</evidence>
<evidence type="ECO:0000313" key="2">
    <source>
        <dbReference type="EMBL" id="RXN83421.1"/>
    </source>
</evidence>
<evidence type="ECO:0000256" key="1">
    <source>
        <dbReference type="ARBA" id="ARBA00006987"/>
    </source>
</evidence>
<dbReference type="SUPFAM" id="SSF53850">
    <property type="entry name" value="Periplasmic binding protein-like II"/>
    <property type="match status" value="1"/>
</dbReference>
<dbReference type="PANTHER" id="PTHR42928:SF5">
    <property type="entry name" value="BLR1237 PROTEIN"/>
    <property type="match status" value="1"/>
</dbReference>
<protein>
    <submittedName>
        <fullName evidence="2">Tripartite tricarboxylate transporter substrate binding protein</fullName>
    </submittedName>
</protein>
<reference evidence="2 3" key="1">
    <citation type="journal article" date="2017" name="Int. J. Syst. Evol. Microbiol.">
        <title>Achromobacter aloeverae sp. nov., isolated from the root of Aloe vera (L.) Burm.f.</title>
        <authorList>
            <person name="Kuncharoen N."/>
            <person name="Muramatsu Y."/>
            <person name="Shibata C."/>
            <person name="Kamakura Y."/>
            <person name="Nakagawa Y."/>
            <person name="Tanasupawat S."/>
        </authorList>
    </citation>
    <scope>NUCLEOTIDE SEQUENCE [LARGE SCALE GENOMIC DNA]</scope>
    <source>
        <strain evidence="2 3">AVA-1</strain>
    </source>
</reference>